<evidence type="ECO:0000313" key="2">
    <source>
        <dbReference type="Proteomes" id="UP000186817"/>
    </source>
</evidence>
<sequence>ATLPDKAEVEFGLSRAAGGVVIADQQEEKKRWSISSVDGWVLGQPGPGQEWRPARGVELTLEAREFVFQAAKIGFTELVLTNGELNR</sequence>
<dbReference type="EMBL" id="LSRX01001129">
    <property type="protein sequence ID" value="OLP83252.1"/>
    <property type="molecule type" value="Genomic_DNA"/>
</dbReference>
<proteinExistence type="predicted"/>
<dbReference type="Proteomes" id="UP000186817">
    <property type="component" value="Unassembled WGS sequence"/>
</dbReference>
<keyword evidence="2" id="KW-1185">Reference proteome</keyword>
<accession>A0A1Q9CK02</accession>
<dbReference type="OrthoDB" id="10684294at2759"/>
<evidence type="ECO:0000313" key="1">
    <source>
        <dbReference type="EMBL" id="OLP83252.1"/>
    </source>
</evidence>
<organism evidence="1 2">
    <name type="scientific">Symbiodinium microadriaticum</name>
    <name type="common">Dinoflagellate</name>
    <name type="synonym">Zooxanthella microadriatica</name>
    <dbReference type="NCBI Taxonomy" id="2951"/>
    <lineage>
        <taxon>Eukaryota</taxon>
        <taxon>Sar</taxon>
        <taxon>Alveolata</taxon>
        <taxon>Dinophyceae</taxon>
        <taxon>Suessiales</taxon>
        <taxon>Symbiodiniaceae</taxon>
        <taxon>Symbiodinium</taxon>
    </lineage>
</organism>
<name>A0A1Q9CK02_SYMMI</name>
<gene>
    <name evidence="1" type="ORF">AK812_SmicGene36010</name>
</gene>
<protein>
    <submittedName>
        <fullName evidence="1">Uncharacterized protein</fullName>
    </submittedName>
</protein>
<comment type="caution">
    <text evidence="1">The sequence shown here is derived from an EMBL/GenBank/DDBJ whole genome shotgun (WGS) entry which is preliminary data.</text>
</comment>
<reference evidence="1 2" key="1">
    <citation type="submission" date="2016-02" db="EMBL/GenBank/DDBJ databases">
        <title>Genome analysis of coral dinoflagellate symbionts highlights evolutionary adaptations to a symbiotic lifestyle.</title>
        <authorList>
            <person name="Aranda M."/>
            <person name="Li Y."/>
            <person name="Liew Y.J."/>
            <person name="Baumgarten S."/>
            <person name="Simakov O."/>
            <person name="Wilson M."/>
            <person name="Piel J."/>
            <person name="Ashoor H."/>
            <person name="Bougouffa S."/>
            <person name="Bajic V.B."/>
            <person name="Ryu T."/>
            <person name="Ravasi T."/>
            <person name="Bayer T."/>
            <person name="Micklem G."/>
            <person name="Kim H."/>
            <person name="Bhak J."/>
            <person name="Lajeunesse T.C."/>
            <person name="Voolstra C.R."/>
        </authorList>
    </citation>
    <scope>NUCLEOTIDE SEQUENCE [LARGE SCALE GENOMIC DNA]</scope>
    <source>
        <strain evidence="1 2">CCMP2467</strain>
    </source>
</reference>
<dbReference type="AlphaFoldDB" id="A0A1Q9CK02"/>
<feature type="non-terminal residue" evidence="1">
    <location>
        <position position="1"/>
    </location>
</feature>